<dbReference type="GeneID" id="68107895"/>
<protein>
    <recommendedName>
        <fullName evidence="6">B box-type domain-containing protein</fullName>
    </recommendedName>
</protein>
<keyword evidence="2" id="KW-0863">Zinc-finger</keyword>
<dbReference type="GO" id="GO:0000209">
    <property type="term" value="P:protein polyubiquitination"/>
    <property type="evidence" value="ECO:0007669"/>
    <property type="project" value="TreeGrafter"/>
</dbReference>
<dbReference type="SUPFAM" id="SSF101898">
    <property type="entry name" value="NHL repeat"/>
    <property type="match status" value="1"/>
</dbReference>
<dbReference type="VEuPathDB" id="AmoebaDB:FDP41_000677"/>
<evidence type="ECO:0000256" key="4">
    <source>
        <dbReference type="SAM" id="Coils"/>
    </source>
</evidence>
<gene>
    <name evidence="7" type="ORF">FDP41_000677</name>
</gene>
<dbReference type="RefSeq" id="XP_044569491.1">
    <property type="nucleotide sequence ID" value="XM_044710440.1"/>
</dbReference>
<dbReference type="InterPro" id="IPR011042">
    <property type="entry name" value="6-blade_b-propeller_TolB-like"/>
</dbReference>
<evidence type="ECO:0000256" key="3">
    <source>
        <dbReference type="PROSITE-ProRule" id="PRU00504"/>
    </source>
</evidence>
<feature type="domain" description="B box-type" evidence="6">
    <location>
        <begin position="141"/>
        <end position="181"/>
    </location>
</feature>
<dbReference type="Gene3D" id="2.120.10.30">
    <property type="entry name" value="TolB, C-terminal domain"/>
    <property type="match status" value="1"/>
</dbReference>
<comment type="caution">
    <text evidence="7">The sequence shown here is derived from an EMBL/GenBank/DDBJ whole genome shotgun (WGS) entry which is preliminary data.</text>
</comment>
<feature type="compositionally biased region" description="Low complexity" evidence="5">
    <location>
        <begin position="40"/>
        <end position="49"/>
    </location>
</feature>
<dbReference type="PROSITE" id="PS51125">
    <property type="entry name" value="NHL"/>
    <property type="match status" value="1"/>
</dbReference>
<dbReference type="PANTHER" id="PTHR24104">
    <property type="entry name" value="E3 UBIQUITIN-PROTEIN LIGASE NHLRC1-RELATED"/>
    <property type="match status" value="1"/>
</dbReference>
<evidence type="ECO:0000256" key="1">
    <source>
        <dbReference type="ARBA" id="ARBA00022737"/>
    </source>
</evidence>
<dbReference type="OrthoDB" id="342730at2759"/>
<dbReference type="PANTHER" id="PTHR24104:SF57">
    <property type="entry name" value="BEE-MILK PROTEIN"/>
    <property type="match status" value="1"/>
</dbReference>
<sequence length="669" mass="77327">MQTTAKPSTTPTKSPHVDHSLFHHSHRKHHSEPHQEEATHSSQQQQQTTNSFTSLNSTLWCSICLKKAEEHIPAITSCQECQVELCKFHTKTHFKKHESHVSISLINNEDETRHQYSNAVLNGEMNRILTEGNNSLHSSQSHRRHCVIHSSSINTFCKTCEQLICAACSVHSHKGHDLYLIDSIEKEEREKLNEQLQLLKKEIIVFENEHSLDDATVNNELEMIEEMNLRLKQQGLNLFEKLKTMIETQQEKLNQSIDEMCENHKCIIHHIVELKVKLMSMLGEFDQLHQLSGLEMMEKKLVNFKKVDELFQELKSRCKFENMSELHGYELVDTKSSFKIIEKEIDKFSNIVHSIKPKTTPRKLDFVSNLTESTVSNDSLSNPYDVKLSYACNCILISDYFNSRIQIYELETKQFKTTIKTISRPHCLCIETNYNSHFSDALLVGCSDHSVYKYDLKSLVDASVNKRPHHDSLIWKQSEQLEYPAGMLVTYQYLRNLSPTSPVTSRQQQDTLRIVYVCDYTKNCIHLIRLQDGEIICRFGLNDGIVLQGPWGIDMNEHGEIIVGETGFNRIQFLKPDGMGSYVSLKSFGQTGNGNGQFNFLRGVVYDRACKQILACDFSGRRIQIFDRNGEYLTSYYDRVQGPYNCCIHELTREVFVADYSKKRIFIFK</sequence>
<keyword evidence="8" id="KW-1185">Reference proteome</keyword>
<keyword evidence="2" id="KW-0479">Metal-binding</keyword>
<feature type="compositionally biased region" description="Low complexity" evidence="5">
    <location>
        <begin position="1"/>
        <end position="14"/>
    </location>
</feature>
<dbReference type="Gene3D" id="3.30.160.60">
    <property type="entry name" value="Classic Zinc Finger"/>
    <property type="match status" value="1"/>
</dbReference>
<dbReference type="VEuPathDB" id="AmoebaDB:NF0093870"/>
<name>A0A6A5CHN9_NAEFO</name>
<dbReference type="SUPFAM" id="SSF57845">
    <property type="entry name" value="B-box zinc-binding domain"/>
    <property type="match status" value="1"/>
</dbReference>
<dbReference type="PROSITE" id="PS50119">
    <property type="entry name" value="ZF_BBOX"/>
    <property type="match status" value="1"/>
</dbReference>
<dbReference type="VEuPathDB" id="AmoebaDB:NF0093880"/>
<dbReference type="AlphaFoldDB" id="A0A6A5CHN9"/>
<dbReference type="Proteomes" id="UP000444721">
    <property type="component" value="Unassembled WGS sequence"/>
</dbReference>
<evidence type="ECO:0000313" key="7">
    <source>
        <dbReference type="EMBL" id="KAF0984778.1"/>
    </source>
</evidence>
<dbReference type="VEuPathDB" id="AmoebaDB:NfTy_031150"/>
<dbReference type="GO" id="GO:0061630">
    <property type="term" value="F:ubiquitin protein ligase activity"/>
    <property type="evidence" value="ECO:0007669"/>
    <property type="project" value="TreeGrafter"/>
</dbReference>
<dbReference type="InterPro" id="IPR000315">
    <property type="entry name" value="Znf_B-box"/>
</dbReference>
<feature type="region of interest" description="Disordered" evidence="5">
    <location>
        <begin position="1"/>
        <end position="49"/>
    </location>
</feature>
<dbReference type="GO" id="GO:0043161">
    <property type="term" value="P:proteasome-mediated ubiquitin-dependent protein catabolic process"/>
    <property type="evidence" value="ECO:0007669"/>
    <property type="project" value="TreeGrafter"/>
</dbReference>
<keyword evidence="2" id="KW-0862">Zinc</keyword>
<feature type="coiled-coil region" evidence="4">
    <location>
        <begin position="182"/>
        <end position="209"/>
    </location>
</feature>
<keyword evidence="1" id="KW-0677">Repeat</keyword>
<organism evidence="7 8">
    <name type="scientific">Naegleria fowleri</name>
    <name type="common">Brain eating amoeba</name>
    <dbReference type="NCBI Taxonomy" id="5763"/>
    <lineage>
        <taxon>Eukaryota</taxon>
        <taxon>Discoba</taxon>
        <taxon>Heterolobosea</taxon>
        <taxon>Tetramitia</taxon>
        <taxon>Eutetramitia</taxon>
        <taxon>Vahlkampfiidae</taxon>
        <taxon>Naegleria</taxon>
    </lineage>
</organism>
<dbReference type="Pfam" id="PF00643">
    <property type="entry name" value="zf-B_box"/>
    <property type="match status" value="1"/>
</dbReference>
<dbReference type="VEuPathDB" id="AmoebaDB:NF0093860"/>
<dbReference type="GO" id="GO:0008270">
    <property type="term" value="F:zinc ion binding"/>
    <property type="evidence" value="ECO:0007669"/>
    <property type="project" value="UniProtKB-KW"/>
</dbReference>
<evidence type="ECO:0000256" key="5">
    <source>
        <dbReference type="SAM" id="MobiDB-lite"/>
    </source>
</evidence>
<reference evidence="7 8" key="1">
    <citation type="journal article" date="2019" name="Sci. Rep.">
        <title>Nanopore sequencing improves the draft genome of the human pathogenic amoeba Naegleria fowleri.</title>
        <authorList>
            <person name="Liechti N."/>
            <person name="Schurch N."/>
            <person name="Bruggmann R."/>
            <person name="Wittwer M."/>
        </authorList>
    </citation>
    <scope>NUCLEOTIDE SEQUENCE [LARGE SCALE GENOMIC DNA]</scope>
    <source>
        <strain evidence="7 8">ATCC 30894</strain>
    </source>
</reference>
<dbReference type="SMART" id="SM00336">
    <property type="entry name" value="BBOX"/>
    <property type="match status" value="1"/>
</dbReference>
<evidence type="ECO:0000259" key="6">
    <source>
        <dbReference type="PROSITE" id="PS50119"/>
    </source>
</evidence>
<dbReference type="InterPro" id="IPR001258">
    <property type="entry name" value="NHL_repeat"/>
</dbReference>
<dbReference type="EMBL" id="VFQX01000002">
    <property type="protein sequence ID" value="KAF0984778.1"/>
    <property type="molecule type" value="Genomic_DNA"/>
</dbReference>
<evidence type="ECO:0000256" key="2">
    <source>
        <dbReference type="PROSITE-ProRule" id="PRU00024"/>
    </source>
</evidence>
<proteinExistence type="predicted"/>
<dbReference type="InterPro" id="IPR050952">
    <property type="entry name" value="TRIM-NHL_E3_ligases"/>
</dbReference>
<accession>A0A6A5CHN9</accession>
<feature type="compositionally biased region" description="Basic residues" evidence="5">
    <location>
        <begin position="22"/>
        <end position="31"/>
    </location>
</feature>
<dbReference type="OMA" id="RVIVTDW"/>
<feature type="repeat" description="NHL" evidence="3">
    <location>
        <begin position="585"/>
        <end position="629"/>
    </location>
</feature>
<evidence type="ECO:0000313" key="8">
    <source>
        <dbReference type="Proteomes" id="UP000444721"/>
    </source>
</evidence>
<keyword evidence="4" id="KW-0175">Coiled coil</keyword>